<keyword evidence="3" id="KW-1185">Reference proteome</keyword>
<proteinExistence type="predicted"/>
<accession>A0ABP2BCQ8</accession>
<dbReference type="Proteomes" id="UP000191812">
    <property type="component" value="Unassembled WGS sequence"/>
</dbReference>
<reference evidence="2 3" key="1">
    <citation type="submission" date="2016-01" db="EMBL/GenBank/DDBJ databases">
        <authorList>
            <person name="Regsiter A."/>
            <person name="william w."/>
        </authorList>
    </citation>
    <scope>NUCLEOTIDE SEQUENCE [LARGE SCALE GENOMIC DNA]</scope>
    <source>
        <strain evidence="2 3">CFBP 6927</strain>
    </source>
</reference>
<evidence type="ECO:0000313" key="3">
    <source>
        <dbReference type="Proteomes" id="UP000191812"/>
    </source>
</evidence>
<sequence>MTERTYTAAGRCQPPAPQVNTLRKSPSSNQLLRYKVTYTWFYLLVKTMFYDAVPNYRTQRRYRGETKNQKEDMIYIKYNYINI</sequence>
<protein>
    <recommendedName>
        <fullName evidence="4">Transposase</fullName>
    </recommendedName>
</protein>
<organism evidence="2 3">
    <name type="scientific">Agrobacterium genomosp. 13 str. CFBP 6927</name>
    <dbReference type="NCBI Taxonomy" id="1183428"/>
    <lineage>
        <taxon>Bacteria</taxon>
        <taxon>Pseudomonadati</taxon>
        <taxon>Pseudomonadota</taxon>
        <taxon>Alphaproteobacteria</taxon>
        <taxon>Hyphomicrobiales</taxon>
        <taxon>Rhizobiaceae</taxon>
        <taxon>Rhizobium/Agrobacterium group</taxon>
        <taxon>Agrobacterium</taxon>
        <taxon>Agrobacterium tumefaciens complex</taxon>
    </lineage>
</organism>
<evidence type="ECO:0000313" key="2">
    <source>
        <dbReference type="EMBL" id="CUX14080.1"/>
    </source>
</evidence>
<feature type="region of interest" description="Disordered" evidence="1">
    <location>
        <begin position="1"/>
        <end position="24"/>
    </location>
</feature>
<name>A0ABP2BCQ8_9HYPH</name>
<comment type="caution">
    <text evidence="2">The sequence shown here is derived from an EMBL/GenBank/DDBJ whole genome shotgun (WGS) entry which is preliminary data.</text>
</comment>
<evidence type="ECO:0000256" key="1">
    <source>
        <dbReference type="SAM" id="MobiDB-lite"/>
    </source>
</evidence>
<dbReference type="RefSeq" id="WP_167377428.1">
    <property type="nucleotide sequence ID" value="NZ_LT009756.1"/>
</dbReference>
<dbReference type="EMBL" id="FBWH01000009">
    <property type="protein sequence ID" value="CUX14080.1"/>
    <property type="molecule type" value="Genomic_DNA"/>
</dbReference>
<gene>
    <name evidence="2" type="ORF">AGR13a_Cc170290</name>
</gene>
<evidence type="ECO:0008006" key="4">
    <source>
        <dbReference type="Google" id="ProtNLM"/>
    </source>
</evidence>